<accession>A0A9N9ITY1</accession>
<dbReference type="EMBL" id="CAJVPY010015055">
    <property type="protein sequence ID" value="CAG8749703.1"/>
    <property type="molecule type" value="Genomic_DNA"/>
</dbReference>
<comment type="caution">
    <text evidence="1">The sequence shown here is derived from an EMBL/GenBank/DDBJ whole genome shotgun (WGS) entry which is preliminary data.</text>
</comment>
<gene>
    <name evidence="1" type="ORF">DERYTH_LOCUS16777</name>
</gene>
<proteinExistence type="predicted"/>
<sequence length="130" mass="15482">TQHILDTMRKTHNQDALLQSKITTKSKKCILNKLDALCEQPKIKKCILNKLDTLCEQPKRRYEEECINVEQDKEIIIDKQNVLISEKYIENTLFKYCKKLPNESLLQSWIIDLDDQEAKELFTIEEWKEI</sequence>
<dbReference type="Proteomes" id="UP000789405">
    <property type="component" value="Unassembled WGS sequence"/>
</dbReference>
<keyword evidence="2" id="KW-1185">Reference proteome</keyword>
<organism evidence="1 2">
    <name type="scientific">Dentiscutata erythropus</name>
    <dbReference type="NCBI Taxonomy" id="1348616"/>
    <lineage>
        <taxon>Eukaryota</taxon>
        <taxon>Fungi</taxon>
        <taxon>Fungi incertae sedis</taxon>
        <taxon>Mucoromycota</taxon>
        <taxon>Glomeromycotina</taxon>
        <taxon>Glomeromycetes</taxon>
        <taxon>Diversisporales</taxon>
        <taxon>Gigasporaceae</taxon>
        <taxon>Dentiscutata</taxon>
    </lineage>
</organism>
<evidence type="ECO:0000313" key="1">
    <source>
        <dbReference type="EMBL" id="CAG8749703.1"/>
    </source>
</evidence>
<dbReference type="OrthoDB" id="2397721at2759"/>
<name>A0A9N9ITY1_9GLOM</name>
<feature type="non-terminal residue" evidence="1">
    <location>
        <position position="1"/>
    </location>
</feature>
<protein>
    <submittedName>
        <fullName evidence="1">13052_t:CDS:1</fullName>
    </submittedName>
</protein>
<dbReference type="AlphaFoldDB" id="A0A9N9ITY1"/>
<reference evidence="1" key="1">
    <citation type="submission" date="2021-06" db="EMBL/GenBank/DDBJ databases">
        <authorList>
            <person name="Kallberg Y."/>
            <person name="Tangrot J."/>
            <person name="Rosling A."/>
        </authorList>
    </citation>
    <scope>NUCLEOTIDE SEQUENCE</scope>
    <source>
        <strain evidence="1">MA453B</strain>
    </source>
</reference>
<evidence type="ECO:0000313" key="2">
    <source>
        <dbReference type="Proteomes" id="UP000789405"/>
    </source>
</evidence>